<keyword evidence="2" id="KW-1185">Reference proteome</keyword>
<dbReference type="Proteomes" id="UP001142462">
    <property type="component" value="Unassembled WGS sequence"/>
</dbReference>
<proteinExistence type="predicted"/>
<accession>A0A9W6LX99</accession>
<dbReference type="EMBL" id="BSEJ01000011">
    <property type="protein sequence ID" value="GLJ62216.1"/>
    <property type="molecule type" value="Genomic_DNA"/>
</dbReference>
<reference evidence="1" key="1">
    <citation type="journal article" date="2014" name="Int. J. Syst. Evol. Microbiol.">
        <title>Complete genome sequence of Corynebacterium casei LMG S-19264T (=DSM 44701T), isolated from a smear-ripened cheese.</title>
        <authorList>
            <consortium name="US DOE Joint Genome Institute (JGI-PGF)"/>
            <person name="Walter F."/>
            <person name="Albersmeier A."/>
            <person name="Kalinowski J."/>
            <person name="Ruckert C."/>
        </authorList>
    </citation>
    <scope>NUCLEOTIDE SEQUENCE</scope>
    <source>
        <strain evidence="1">VKM Ac-1020</strain>
    </source>
</reference>
<name>A0A9W6LX99_9MICO</name>
<sequence length="340" mass="37721">MSTVAKANLHWSPSRQRYMKCVAQVQCPYGGAHTSIVGIAEAGGGELSDHGHSSVKIVSPVVDGVFSVGTEHRRQTWKRKGDELIKLTPYEAERWRASLSKRPEEAAIETRIEPMLLPALGWGSAPVRAKPAPRQTNPKDLFLAESTDDAGILAQLAHSPDWNVRLLVARNPATATDTLEHLALATDKHAHLYRSAVRAELGHRYQDERDAEELAAHERMAKDPKRRKWLEDKPNSWILSEIPNARWQRKPAEARRSIVRAALEETAKALRVGLKLAGWTGNKLVKHLTGKDGAQLVRLPHRLVQKSAREVLGFLFALFAASAGDAKAQKRVARTLGFGW</sequence>
<dbReference type="RefSeq" id="WP_271173907.1">
    <property type="nucleotide sequence ID" value="NZ_BSEJ01000011.1"/>
</dbReference>
<evidence type="ECO:0000313" key="1">
    <source>
        <dbReference type="EMBL" id="GLJ62216.1"/>
    </source>
</evidence>
<organism evidence="1 2">
    <name type="scientific">Microbacterium barkeri</name>
    <dbReference type="NCBI Taxonomy" id="33917"/>
    <lineage>
        <taxon>Bacteria</taxon>
        <taxon>Bacillati</taxon>
        <taxon>Actinomycetota</taxon>
        <taxon>Actinomycetes</taxon>
        <taxon>Micrococcales</taxon>
        <taxon>Microbacteriaceae</taxon>
        <taxon>Microbacterium</taxon>
    </lineage>
</organism>
<comment type="caution">
    <text evidence="1">The sequence shown here is derived from an EMBL/GenBank/DDBJ whole genome shotgun (WGS) entry which is preliminary data.</text>
</comment>
<reference evidence="1" key="2">
    <citation type="submission" date="2023-01" db="EMBL/GenBank/DDBJ databases">
        <authorList>
            <person name="Sun Q."/>
            <person name="Evtushenko L."/>
        </authorList>
    </citation>
    <scope>NUCLEOTIDE SEQUENCE</scope>
    <source>
        <strain evidence="1">VKM Ac-1020</strain>
    </source>
</reference>
<gene>
    <name evidence="1" type="ORF">GCM10017576_23460</name>
</gene>
<evidence type="ECO:0000313" key="2">
    <source>
        <dbReference type="Proteomes" id="UP001142462"/>
    </source>
</evidence>
<dbReference type="AlphaFoldDB" id="A0A9W6LX99"/>
<protein>
    <submittedName>
        <fullName evidence="1">Uncharacterized protein</fullName>
    </submittedName>
</protein>